<gene>
    <name evidence="3" type="ORF">WAZ07_13935</name>
</gene>
<evidence type="ECO:0000256" key="1">
    <source>
        <dbReference type="SAM" id="Phobius"/>
    </source>
</evidence>
<dbReference type="PANTHER" id="PTHR30590:SF2">
    <property type="entry name" value="INNER MEMBRANE PROTEIN"/>
    <property type="match status" value="1"/>
</dbReference>
<keyword evidence="1" id="KW-0472">Membrane</keyword>
<dbReference type="EMBL" id="JBAWSX010000007">
    <property type="protein sequence ID" value="MEI4802401.1"/>
    <property type="molecule type" value="Genomic_DNA"/>
</dbReference>
<evidence type="ECO:0000259" key="2">
    <source>
        <dbReference type="Pfam" id="PF04235"/>
    </source>
</evidence>
<name>A0ABU8FKE0_9BACI</name>
<feature type="transmembrane region" description="Helical" evidence="1">
    <location>
        <begin position="12"/>
        <end position="33"/>
    </location>
</feature>
<accession>A0ABU8FKE0</accession>
<keyword evidence="1" id="KW-1133">Transmembrane helix</keyword>
<evidence type="ECO:0000313" key="3">
    <source>
        <dbReference type="EMBL" id="MEI4802401.1"/>
    </source>
</evidence>
<feature type="transmembrane region" description="Helical" evidence="1">
    <location>
        <begin position="115"/>
        <end position="130"/>
    </location>
</feature>
<feature type="transmembrane region" description="Helical" evidence="1">
    <location>
        <begin position="334"/>
        <end position="353"/>
    </location>
</feature>
<reference evidence="3 4" key="1">
    <citation type="submission" date="2024-01" db="EMBL/GenBank/DDBJ databases">
        <title>Seven novel Bacillus-like species.</title>
        <authorList>
            <person name="Liu G."/>
        </authorList>
    </citation>
    <scope>NUCLEOTIDE SEQUENCE [LARGE SCALE GENOMIC DNA]</scope>
    <source>
        <strain evidence="3 4">FJAT-51639</strain>
    </source>
</reference>
<evidence type="ECO:0000313" key="4">
    <source>
        <dbReference type="Proteomes" id="UP001372526"/>
    </source>
</evidence>
<organism evidence="3 4">
    <name type="scientific">Bacillus bruguierae</name>
    <dbReference type="NCBI Taxonomy" id="3127667"/>
    <lineage>
        <taxon>Bacteria</taxon>
        <taxon>Bacillati</taxon>
        <taxon>Bacillota</taxon>
        <taxon>Bacilli</taxon>
        <taxon>Bacillales</taxon>
        <taxon>Bacillaceae</taxon>
        <taxon>Bacillus</taxon>
    </lineage>
</organism>
<keyword evidence="1" id="KW-0812">Transmembrane</keyword>
<dbReference type="RefSeq" id="WP_336472930.1">
    <property type="nucleotide sequence ID" value="NZ_JBAWSX010000007.1"/>
</dbReference>
<feature type="transmembrane region" description="Helical" evidence="1">
    <location>
        <begin position="272"/>
        <end position="289"/>
    </location>
</feature>
<feature type="transmembrane region" description="Helical" evidence="1">
    <location>
        <begin position="53"/>
        <end position="72"/>
    </location>
</feature>
<comment type="caution">
    <text evidence="3">The sequence shown here is derived from an EMBL/GenBank/DDBJ whole genome shotgun (WGS) entry which is preliminary data.</text>
</comment>
<dbReference type="PANTHER" id="PTHR30590">
    <property type="entry name" value="INNER MEMBRANE PROTEIN"/>
    <property type="match status" value="1"/>
</dbReference>
<sequence>MDKYRVSTVDGIRGFSLLGILLANMLIFQYGIFGKDEINFYSLSTANLGVYKAVKVLIEGSFMPIFTFLFGYSMIKMKESLERKGVKVKRYFVRRFLFLFVLGLLHGHFLWEGDILSFYGLMGFFLLLFLNRKKKTLMIWGIILLVLTSFMGYGHMEETAKEKEKMAHYIEQTKKVYGSGSYAEIKEHRLNEDPLDLPDEFYLFVFLFLPFMSAPLFLFGMYAAKVNWFANPIKERSLYVKGIFLFIPISLVLKLMPYLAPKNDWVGVGDMLGKNLLSLGYIFLFAYFYTKSSKWMLRRVFENIGKLSLTNYLMQTVICTSIFYGYGLGQFGKMGMILSVILAIVIYAVQAVASHYYLRRFSRGPVETLLRMWTNFSWDGRVRVKEVLTVKEVSSKVEGL</sequence>
<protein>
    <submittedName>
        <fullName evidence="3">DUF418 domain-containing protein</fullName>
    </submittedName>
</protein>
<dbReference type="Proteomes" id="UP001372526">
    <property type="component" value="Unassembled WGS sequence"/>
</dbReference>
<feature type="transmembrane region" description="Helical" evidence="1">
    <location>
        <begin position="92"/>
        <end position="109"/>
    </location>
</feature>
<dbReference type="Pfam" id="PF04235">
    <property type="entry name" value="DUF418"/>
    <property type="match status" value="1"/>
</dbReference>
<proteinExistence type="predicted"/>
<feature type="transmembrane region" description="Helical" evidence="1">
    <location>
        <begin position="309"/>
        <end position="328"/>
    </location>
</feature>
<keyword evidence="4" id="KW-1185">Reference proteome</keyword>
<feature type="domain" description="DUF418" evidence="2">
    <location>
        <begin position="224"/>
        <end position="375"/>
    </location>
</feature>
<dbReference type="InterPro" id="IPR052529">
    <property type="entry name" value="Bact_Transport_Assoc"/>
</dbReference>
<dbReference type="InterPro" id="IPR007349">
    <property type="entry name" value="DUF418"/>
</dbReference>
<feature type="transmembrane region" description="Helical" evidence="1">
    <location>
        <begin position="137"/>
        <end position="156"/>
    </location>
</feature>
<feature type="transmembrane region" description="Helical" evidence="1">
    <location>
        <begin position="201"/>
        <end position="226"/>
    </location>
</feature>
<feature type="transmembrane region" description="Helical" evidence="1">
    <location>
        <begin position="238"/>
        <end position="260"/>
    </location>
</feature>